<feature type="transmembrane region" description="Helical" evidence="1">
    <location>
        <begin position="41"/>
        <end position="65"/>
    </location>
</feature>
<sequence>MIYIVLNALPIAVASGCGLAAGLLVRGLIGRVGRGAAGPALAPAVIVAIVLAQAWLCAILAGALILAPSEAGAWTMAIGSAVVIWIGFVVPATVVNHAQRGLPSGAMATDGLSWLAIMVTQAVVLKSIGLVPPPV</sequence>
<proteinExistence type="predicted"/>
<dbReference type="Proteomes" id="UP000215595">
    <property type="component" value="Unassembled WGS sequence"/>
</dbReference>
<keyword evidence="1" id="KW-0812">Transmembrane</keyword>
<reference evidence="2 3" key="1">
    <citation type="submission" date="2017-03" db="EMBL/GenBank/DDBJ databases">
        <title>Lifting the veil on microbial sulfur biogeochemistry in mining wastewaters.</title>
        <authorList>
            <person name="Kantor R.S."/>
            <person name="Colenbrander Nelson T."/>
            <person name="Marshall S."/>
            <person name="Bennett D."/>
            <person name="Apte S."/>
            <person name="Camacho D."/>
            <person name="Thomas B.C."/>
            <person name="Warren L.A."/>
            <person name="Banfield J.F."/>
        </authorList>
    </citation>
    <scope>NUCLEOTIDE SEQUENCE [LARGE SCALE GENOMIC DNA]</scope>
    <source>
        <strain evidence="2">32-69-9</strain>
    </source>
</reference>
<evidence type="ECO:0000313" key="3">
    <source>
        <dbReference type="Proteomes" id="UP000215595"/>
    </source>
</evidence>
<accession>A0A258FVI7</accession>
<protein>
    <recommendedName>
        <fullName evidence="4">DUF1761 domain-containing protein</fullName>
    </recommendedName>
</protein>
<comment type="caution">
    <text evidence="2">The sequence shown here is derived from an EMBL/GenBank/DDBJ whole genome shotgun (WGS) entry which is preliminary data.</text>
</comment>
<organism evidence="2 3">
    <name type="scientific">Brevundimonas subvibrioides</name>
    <dbReference type="NCBI Taxonomy" id="74313"/>
    <lineage>
        <taxon>Bacteria</taxon>
        <taxon>Pseudomonadati</taxon>
        <taxon>Pseudomonadota</taxon>
        <taxon>Alphaproteobacteria</taxon>
        <taxon>Caulobacterales</taxon>
        <taxon>Caulobacteraceae</taxon>
        <taxon>Brevundimonas</taxon>
    </lineage>
</organism>
<evidence type="ECO:0000256" key="1">
    <source>
        <dbReference type="SAM" id="Phobius"/>
    </source>
</evidence>
<gene>
    <name evidence="2" type="ORF">B7Z01_00785</name>
</gene>
<evidence type="ECO:0000313" key="2">
    <source>
        <dbReference type="EMBL" id="OYX35883.1"/>
    </source>
</evidence>
<name>A0A258FVI7_9CAUL</name>
<dbReference type="AlphaFoldDB" id="A0A258FVI7"/>
<keyword evidence="1" id="KW-1133">Transmembrane helix</keyword>
<feature type="transmembrane region" description="Helical" evidence="1">
    <location>
        <begin position="71"/>
        <end position="90"/>
    </location>
</feature>
<evidence type="ECO:0008006" key="4">
    <source>
        <dbReference type="Google" id="ProtNLM"/>
    </source>
</evidence>
<keyword evidence="1" id="KW-0472">Membrane</keyword>
<dbReference type="EMBL" id="NCEB01000002">
    <property type="protein sequence ID" value="OYX35883.1"/>
    <property type="molecule type" value="Genomic_DNA"/>
</dbReference>
<feature type="transmembrane region" description="Helical" evidence="1">
    <location>
        <begin position="6"/>
        <end position="29"/>
    </location>
</feature>